<sequence length="122" mass="12905">MATHRGLLIISAICGILLDGLVSGYPSLATTSPAHLSVSENSARITSDRARPISLARFSTKGSGTRPVLDSFATSDAQGIDSNLGQILARKTFSDAPHSSDPVWLTVVMDFPENHGNVKDVQ</sequence>
<feature type="chain" id="PRO_5003174015" evidence="1">
    <location>
        <begin position="25"/>
        <end position="122"/>
    </location>
</feature>
<dbReference type="KEGG" id="pgr:PGTG_17373"/>
<dbReference type="VEuPathDB" id="FungiDB:PGTG_17373"/>
<organism evidence="2 3">
    <name type="scientific">Puccinia graminis f. sp. tritici (strain CRL 75-36-700-3 / race SCCL)</name>
    <name type="common">Black stem rust fungus</name>
    <dbReference type="NCBI Taxonomy" id="418459"/>
    <lineage>
        <taxon>Eukaryota</taxon>
        <taxon>Fungi</taxon>
        <taxon>Dikarya</taxon>
        <taxon>Basidiomycota</taxon>
        <taxon>Pucciniomycotina</taxon>
        <taxon>Pucciniomycetes</taxon>
        <taxon>Pucciniales</taxon>
        <taxon>Pucciniaceae</taxon>
        <taxon>Puccinia</taxon>
    </lineage>
</organism>
<evidence type="ECO:0000313" key="2">
    <source>
        <dbReference type="EMBL" id="EFP91417.1"/>
    </source>
</evidence>
<dbReference type="AlphaFoldDB" id="E3L4E2"/>
<name>E3L4E2_PUCGT</name>
<evidence type="ECO:0000313" key="3">
    <source>
        <dbReference type="Proteomes" id="UP000008783"/>
    </source>
</evidence>
<keyword evidence="1" id="KW-0732">Signal</keyword>
<reference evidence="3" key="2">
    <citation type="journal article" date="2011" name="Proc. Natl. Acad. Sci. U.S.A.">
        <title>Obligate biotrophy features unraveled by the genomic analysis of rust fungi.</title>
        <authorList>
            <person name="Duplessis S."/>
            <person name="Cuomo C.A."/>
            <person name="Lin Y.-C."/>
            <person name="Aerts A."/>
            <person name="Tisserant E."/>
            <person name="Veneault-Fourrey C."/>
            <person name="Joly D.L."/>
            <person name="Hacquard S."/>
            <person name="Amselem J."/>
            <person name="Cantarel B.L."/>
            <person name="Chiu R."/>
            <person name="Coutinho P.M."/>
            <person name="Feau N."/>
            <person name="Field M."/>
            <person name="Frey P."/>
            <person name="Gelhaye E."/>
            <person name="Goldberg J."/>
            <person name="Grabherr M.G."/>
            <person name="Kodira C.D."/>
            <person name="Kohler A."/>
            <person name="Kuees U."/>
            <person name="Lindquist E.A."/>
            <person name="Lucas S.M."/>
            <person name="Mago R."/>
            <person name="Mauceli E."/>
            <person name="Morin E."/>
            <person name="Murat C."/>
            <person name="Pangilinan J.L."/>
            <person name="Park R."/>
            <person name="Pearson M."/>
            <person name="Quesneville H."/>
            <person name="Rouhier N."/>
            <person name="Sakthikumar S."/>
            <person name="Salamov A.A."/>
            <person name="Schmutz J."/>
            <person name="Selles B."/>
            <person name="Shapiro H."/>
            <person name="Tanguay P."/>
            <person name="Tuskan G.A."/>
            <person name="Henrissat B."/>
            <person name="Van de Peer Y."/>
            <person name="Rouze P."/>
            <person name="Ellis J.G."/>
            <person name="Dodds P.N."/>
            <person name="Schein J.E."/>
            <person name="Zhong S."/>
            <person name="Hamelin R.C."/>
            <person name="Grigoriev I.V."/>
            <person name="Szabo L.J."/>
            <person name="Martin F."/>
        </authorList>
    </citation>
    <scope>NUCLEOTIDE SEQUENCE [LARGE SCALE GENOMIC DNA]</scope>
    <source>
        <strain evidence="3">CRL 75-36-700-3 / race SCCL</strain>
    </source>
</reference>
<protein>
    <submittedName>
        <fullName evidence="2">Uncharacterized protein</fullName>
    </submittedName>
</protein>
<reference key="1">
    <citation type="submission" date="2007-01" db="EMBL/GenBank/DDBJ databases">
        <title>The Genome Sequence of Puccinia graminis f. sp. tritici Strain CRL 75-36-700-3.</title>
        <authorList>
            <consortium name="The Broad Institute Genome Sequencing Platform"/>
            <person name="Birren B."/>
            <person name="Lander E."/>
            <person name="Galagan J."/>
            <person name="Nusbaum C."/>
            <person name="Devon K."/>
            <person name="Cuomo C."/>
            <person name="Jaffe D."/>
            <person name="Butler J."/>
            <person name="Alvarez P."/>
            <person name="Gnerre S."/>
            <person name="Grabherr M."/>
            <person name="Mauceli E."/>
            <person name="Brockman W."/>
            <person name="Young S."/>
            <person name="LaButti K."/>
            <person name="Sykes S."/>
            <person name="DeCaprio D."/>
            <person name="Crawford M."/>
            <person name="Koehrsen M."/>
            <person name="Engels R."/>
            <person name="Montgomery P."/>
            <person name="Pearson M."/>
            <person name="Howarth C."/>
            <person name="Larson L."/>
            <person name="White J."/>
            <person name="Zeng Q."/>
            <person name="Kodira C."/>
            <person name="Yandava C."/>
            <person name="Alvarado L."/>
            <person name="O'Leary S."/>
            <person name="Szabo L."/>
            <person name="Dean R."/>
            <person name="Schein J."/>
        </authorList>
    </citation>
    <scope>NUCLEOTIDE SEQUENCE</scope>
    <source>
        <strain>CRL 75-36-700-3</strain>
    </source>
</reference>
<dbReference type="GeneID" id="10529331"/>
<proteinExistence type="predicted"/>
<gene>
    <name evidence="2" type="ORF">PGTG_17373</name>
</gene>
<accession>E3L4E2</accession>
<dbReference type="Proteomes" id="UP000008783">
    <property type="component" value="Unassembled WGS sequence"/>
</dbReference>
<keyword evidence="3" id="KW-1185">Reference proteome</keyword>
<dbReference type="RefSeq" id="XP_003335836.1">
    <property type="nucleotide sequence ID" value="XM_003335788.1"/>
</dbReference>
<dbReference type="HOGENOM" id="CLU_2027894_0_0_1"/>
<dbReference type="InParanoid" id="E3L4E2"/>
<feature type="signal peptide" evidence="1">
    <location>
        <begin position="1"/>
        <end position="24"/>
    </location>
</feature>
<dbReference type="EMBL" id="DS178346">
    <property type="protein sequence ID" value="EFP91417.1"/>
    <property type="molecule type" value="Genomic_DNA"/>
</dbReference>
<evidence type="ECO:0000256" key="1">
    <source>
        <dbReference type="SAM" id="SignalP"/>
    </source>
</evidence>